<dbReference type="PATRIC" id="fig|1218492.5.peg.1226"/>
<reference evidence="2 3" key="1">
    <citation type="submission" date="2015-01" db="EMBL/GenBank/DDBJ databases">
        <title>Comparative genomics of the lactic acid bacteria isolated from the honey bee gut.</title>
        <authorList>
            <person name="Ellegaard K.M."/>
            <person name="Tamarit D."/>
            <person name="Javelind E."/>
            <person name="Olofsson T."/>
            <person name="Andersson S.G."/>
            <person name="Vasquez A."/>
        </authorList>
    </citation>
    <scope>NUCLEOTIDE SEQUENCE [LARGE SCALE GENOMIC DNA]</scope>
    <source>
        <strain evidence="2 3">Bin4</strain>
    </source>
</reference>
<keyword evidence="1" id="KW-1133">Transmembrane helix</keyword>
<feature type="transmembrane region" description="Helical" evidence="1">
    <location>
        <begin position="533"/>
        <end position="550"/>
    </location>
</feature>
<organism evidence="2 3">
    <name type="scientific">Bombilactobacillus mellifer</name>
    <dbReference type="NCBI Taxonomy" id="1218492"/>
    <lineage>
        <taxon>Bacteria</taxon>
        <taxon>Bacillati</taxon>
        <taxon>Bacillota</taxon>
        <taxon>Bacilli</taxon>
        <taxon>Lactobacillales</taxon>
        <taxon>Lactobacillaceae</taxon>
        <taxon>Bombilactobacillus</taxon>
    </lineage>
</organism>
<dbReference type="STRING" id="1218492.JG30_10830"/>
<protein>
    <recommendedName>
        <fullName evidence="4">Membrane protein 6-pyruvoyl-tetrahydropterin synthase-related domain-containing protein</fullName>
    </recommendedName>
</protein>
<evidence type="ECO:0000313" key="2">
    <source>
        <dbReference type="EMBL" id="KJY62024.1"/>
    </source>
</evidence>
<keyword evidence="1" id="KW-0472">Membrane</keyword>
<keyword evidence="3" id="KW-1185">Reference proteome</keyword>
<dbReference type="HOGENOM" id="CLU_029426_1_0_9"/>
<dbReference type="EMBL" id="JXJQ01000008">
    <property type="protein sequence ID" value="KJY62024.1"/>
    <property type="molecule type" value="Genomic_DNA"/>
</dbReference>
<gene>
    <name evidence="2" type="ORF">JG30_10830</name>
</gene>
<feature type="transmembrane region" description="Helical" evidence="1">
    <location>
        <begin position="189"/>
        <end position="209"/>
    </location>
</feature>
<feature type="transmembrane region" description="Helical" evidence="1">
    <location>
        <begin position="347"/>
        <end position="366"/>
    </location>
</feature>
<name>A0A0F4LUS2_9LACO</name>
<feature type="transmembrane region" description="Helical" evidence="1">
    <location>
        <begin position="95"/>
        <end position="117"/>
    </location>
</feature>
<feature type="transmembrane region" description="Helical" evidence="1">
    <location>
        <begin position="9"/>
        <end position="27"/>
    </location>
</feature>
<feature type="transmembrane region" description="Helical" evidence="1">
    <location>
        <begin position="378"/>
        <end position="396"/>
    </location>
</feature>
<dbReference type="AlphaFoldDB" id="A0A0F4LUS2"/>
<dbReference type="Proteomes" id="UP000033558">
    <property type="component" value="Unassembled WGS sequence"/>
</dbReference>
<feature type="transmembrane region" description="Helical" evidence="1">
    <location>
        <begin position="221"/>
        <end position="240"/>
    </location>
</feature>
<accession>A0A0F4LUS2</accession>
<feature type="transmembrane region" description="Helical" evidence="1">
    <location>
        <begin position="313"/>
        <end position="335"/>
    </location>
</feature>
<comment type="caution">
    <text evidence="2">The sequence shown here is derived from an EMBL/GenBank/DDBJ whole genome shotgun (WGS) entry which is preliminary data.</text>
</comment>
<dbReference type="RefSeq" id="WP_046316862.1">
    <property type="nucleotide sequence ID" value="NZ_JBHSZT010000001.1"/>
</dbReference>
<evidence type="ECO:0000256" key="1">
    <source>
        <dbReference type="SAM" id="Phobius"/>
    </source>
</evidence>
<evidence type="ECO:0000313" key="3">
    <source>
        <dbReference type="Proteomes" id="UP000033558"/>
    </source>
</evidence>
<sequence>MRKKVHDNFWIGVLYLSLALMFSYIFLQYRVLVIGDDTEFHIGRLNELIKTWGQGFPYLNTYFMDGIGVQNNIFYPTQWLYPLVVLIKCWGHPVFFVYVYFVLLSIATALITDYAVFSVCQRRLQSVLTAILYTFSIYRMQDFYLRFDLGELIGMTFLPLVFSGFYHVLNNDQGKWALGIGMTAMLYSHVMSTFLACIFLLVLTLIKMITDPQRFSILKNLLWNAILTLFLASAFIWPMLQKLLTTTGGLQAVSYKLYSVMVDKWFDQIRAICTLQTTVGKTFNVYTSGLFLISFGLLAGIWILTHYHQVEPIYFYIGVIMLVCFWLNTQWFPWALFDNSTVTTVQFAFRFCEFGTFFSSILIAYVSTQLFHHKKSNSLMCGILGTIACVLSLIFVNNTMTMKVAANDYNLNNQTFYQCNAVRNVNPAFDYFPKKTNSYITELCYVEGYINGKKLAIHGQPGLNTMSYHIQTVEPVTQIDLPFLKYNDHNYQVTNNGHLIAAKSSPRQTFLMTTRSQDNHIKIQYKPSLIDRYSKYLVILPIIWWGFIKIRKFLKPKKY</sequence>
<dbReference type="OrthoDB" id="9784157at2"/>
<feature type="transmembrane region" description="Helical" evidence="1">
    <location>
        <begin position="285"/>
        <end position="304"/>
    </location>
</feature>
<feature type="transmembrane region" description="Helical" evidence="1">
    <location>
        <begin position="149"/>
        <end position="169"/>
    </location>
</feature>
<keyword evidence="1" id="KW-0812">Transmembrane</keyword>
<proteinExistence type="predicted"/>
<evidence type="ECO:0008006" key="4">
    <source>
        <dbReference type="Google" id="ProtNLM"/>
    </source>
</evidence>